<evidence type="ECO:0000256" key="7">
    <source>
        <dbReference type="ARBA" id="ARBA00022833"/>
    </source>
</evidence>
<evidence type="ECO:0000256" key="5">
    <source>
        <dbReference type="ARBA" id="ARBA00022771"/>
    </source>
</evidence>
<dbReference type="InterPro" id="IPR039525">
    <property type="entry name" value="RNF126-like_zinc-ribbon"/>
</dbReference>
<name>A0A8J4S0B2_9ROSI</name>
<dbReference type="InterPro" id="IPR013083">
    <property type="entry name" value="Znf_RING/FYVE/PHD"/>
</dbReference>
<evidence type="ECO:0000313" key="11">
    <source>
        <dbReference type="EMBL" id="KAF3973088.1"/>
    </source>
</evidence>
<evidence type="ECO:0000256" key="9">
    <source>
        <dbReference type="SAM" id="MobiDB-lite"/>
    </source>
</evidence>
<dbReference type="PROSITE" id="PS50089">
    <property type="entry name" value="ZF_RING_2"/>
    <property type="match status" value="1"/>
</dbReference>
<organism evidence="11 12">
    <name type="scientific">Castanea mollissima</name>
    <name type="common">Chinese chestnut</name>
    <dbReference type="NCBI Taxonomy" id="60419"/>
    <lineage>
        <taxon>Eukaryota</taxon>
        <taxon>Viridiplantae</taxon>
        <taxon>Streptophyta</taxon>
        <taxon>Embryophyta</taxon>
        <taxon>Tracheophyta</taxon>
        <taxon>Spermatophyta</taxon>
        <taxon>Magnoliopsida</taxon>
        <taxon>eudicotyledons</taxon>
        <taxon>Gunneridae</taxon>
        <taxon>Pentapetalae</taxon>
        <taxon>rosids</taxon>
        <taxon>fabids</taxon>
        <taxon>Fagales</taxon>
        <taxon>Fagaceae</taxon>
        <taxon>Castanea</taxon>
    </lineage>
</organism>
<gene>
    <name evidence="11" type="ORF">CMV_003471</name>
</gene>
<keyword evidence="7" id="KW-0862">Zinc</keyword>
<evidence type="ECO:0000256" key="3">
    <source>
        <dbReference type="ARBA" id="ARBA00022679"/>
    </source>
</evidence>
<dbReference type="GO" id="GO:0016567">
    <property type="term" value="P:protein ubiquitination"/>
    <property type="evidence" value="ECO:0007669"/>
    <property type="project" value="TreeGrafter"/>
</dbReference>
<evidence type="ECO:0000256" key="2">
    <source>
        <dbReference type="ARBA" id="ARBA00012483"/>
    </source>
</evidence>
<evidence type="ECO:0000256" key="6">
    <source>
        <dbReference type="ARBA" id="ARBA00022786"/>
    </source>
</evidence>
<dbReference type="PANTHER" id="PTHR15710">
    <property type="entry name" value="E3 UBIQUITIN-PROTEIN LIGASE PRAJA"/>
    <property type="match status" value="1"/>
</dbReference>
<dbReference type="FunFam" id="3.30.40.10:FF:000022">
    <property type="entry name" value="E3 ubiquitin-protein ligase RING1-like"/>
    <property type="match status" value="1"/>
</dbReference>
<keyword evidence="6" id="KW-0833">Ubl conjugation pathway</keyword>
<protein>
    <recommendedName>
        <fullName evidence="2">RING-type E3 ubiquitin transferase</fullName>
        <ecNumber evidence="2">2.3.2.27</ecNumber>
    </recommendedName>
</protein>
<keyword evidence="5 8" id="KW-0863">Zinc-finger</keyword>
<dbReference type="Pfam" id="PF13639">
    <property type="entry name" value="zf-RING_2"/>
    <property type="match status" value="1"/>
</dbReference>
<reference evidence="11" key="1">
    <citation type="submission" date="2020-03" db="EMBL/GenBank/DDBJ databases">
        <title>Castanea mollissima Vanexum genome sequencing.</title>
        <authorList>
            <person name="Staton M."/>
        </authorList>
    </citation>
    <scope>NUCLEOTIDE SEQUENCE</scope>
    <source>
        <tissue evidence="11">Leaf</tissue>
    </source>
</reference>
<keyword evidence="12" id="KW-1185">Reference proteome</keyword>
<sequence length="291" mass="32281">MSNVGYTHWCYQCNRRLRLEGVIACPYCAEGFVEELNEIPEDVHPNSEDDSAQPVPDLFELMYTLMRQRSPDPRWELMDVVNGFLNQSRMAGGNTSIDVRGRSGLLPEQGWNAFGSGQYVVLNRIPSPSSNGGPGSGPSRADFDDYFMGPGFEAFIEHLSTNDRRGPPPASRSSIDAMPTIRITQAHMHTDSHCPVCKEKFELGSEARLMPCNHIYHTDCIVPWLVQHNSCPVCRLELPPHGNDSTRGSRSRGTGNNVSSSSSSSSSSDYGGSGSRQNQGRRTAWPFWPFH</sequence>
<dbReference type="GO" id="GO:0008270">
    <property type="term" value="F:zinc ion binding"/>
    <property type="evidence" value="ECO:0007669"/>
    <property type="project" value="UniProtKB-KW"/>
</dbReference>
<dbReference type="OrthoDB" id="8062037at2759"/>
<feature type="region of interest" description="Disordered" evidence="9">
    <location>
        <begin position="241"/>
        <end position="291"/>
    </location>
</feature>
<keyword evidence="4" id="KW-0479">Metal-binding</keyword>
<dbReference type="Pfam" id="PF14369">
    <property type="entry name" value="Zn_ribbon_19"/>
    <property type="match status" value="1"/>
</dbReference>
<feature type="domain" description="RING-type" evidence="10">
    <location>
        <begin position="194"/>
        <end position="235"/>
    </location>
</feature>
<dbReference type="EC" id="2.3.2.27" evidence="2"/>
<accession>A0A8J4S0B2</accession>
<evidence type="ECO:0000313" key="12">
    <source>
        <dbReference type="Proteomes" id="UP000737018"/>
    </source>
</evidence>
<dbReference type="AlphaFoldDB" id="A0A8J4S0B2"/>
<dbReference type="SUPFAM" id="SSF57850">
    <property type="entry name" value="RING/U-box"/>
    <property type="match status" value="1"/>
</dbReference>
<evidence type="ECO:0000256" key="8">
    <source>
        <dbReference type="PROSITE-ProRule" id="PRU00175"/>
    </source>
</evidence>
<dbReference type="Proteomes" id="UP000737018">
    <property type="component" value="Unassembled WGS sequence"/>
</dbReference>
<dbReference type="EMBL" id="JRKL02000277">
    <property type="protein sequence ID" value="KAF3973088.1"/>
    <property type="molecule type" value="Genomic_DNA"/>
</dbReference>
<evidence type="ECO:0000256" key="4">
    <source>
        <dbReference type="ARBA" id="ARBA00022723"/>
    </source>
</evidence>
<dbReference type="SMART" id="SM00184">
    <property type="entry name" value="RING"/>
    <property type="match status" value="1"/>
</dbReference>
<evidence type="ECO:0000256" key="1">
    <source>
        <dbReference type="ARBA" id="ARBA00000900"/>
    </source>
</evidence>
<comment type="catalytic activity">
    <reaction evidence="1">
        <text>S-ubiquitinyl-[E2 ubiquitin-conjugating enzyme]-L-cysteine + [acceptor protein]-L-lysine = [E2 ubiquitin-conjugating enzyme]-L-cysteine + N(6)-ubiquitinyl-[acceptor protein]-L-lysine.</text>
        <dbReference type="EC" id="2.3.2.27"/>
    </reaction>
</comment>
<dbReference type="InterPro" id="IPR001841">
    <property type="entry name" value="Znf_RING"/>
</dbReference>
<dbReference type="PANTHER" id="PTHR15710:SF191">
    <property type="entry name" value="RING-TYPE E3 UBIQUITIN TRANSFERASE"/>
    <property type="match status" value="1"/>
</dbReference>
<dbReference type="Gene3D" id="3.30.40.10">
    <property type="entry name" value="Zinc/RING finger domain, C3HC4 (zinc finger)"/>
    <property type="match status" value="1"/>
</dbReference>
<keyword evidence="3" id="KW-0808">Transferase</keyword>
<comment type="caution">
    <text evidence="11">The sequence shown here is derived from an EMBL/GenBank/DDBJ whole genome shotgun (WGS) entry which is preliminary data.</text>
</comment>
<proteinExistence type="predicted"/>
<evidence type="ECO:0000259" key="10">
    <source>
        <dbReference type="PROSITE" id="PS50089"/>
    </source>
</evidence>
<dbReference type="GO" id="GO:0061630">
    <property type="term" value="F:ubiquitin protein ligase activity"/>
    <property type="evidence" value="ECO:0007669"/>
    <property type="project" value="UniProtKB-EC"/>
</dbReference>
<dbReference type="GO" id="GO:0005737">
    <property type="term" value="C:cytoplasm"/>
    <property type="evidence" value="ECO:0007669"/>
    <property type="project" value="TreeGrafter"/>
</dbReference>
<feature type="compositionally biased region" description="Low complexity" evidence="9">
    <location>
        <begin position="242"/>
        <end position="282"/>
    </location>
</feature>
<dbReference type="CDD" id="cd16667">
    <property type="entry name" value="RING-H2_RNF126-like"/>
    <property type="match status" value="1"/>
</dbReference>